<evidence type="ECO:0000256" key="3">
    <source>
        <dbReference type="ARBA" id="ARBA00022574"/>
    </source>
</evidence>
<dbReference type="Gramene" id="Kaladp0076s0355.1.v1.1">
    <property type="protein sequence ID" value="Kaladp0076s0355.1.v1.1"/>
    <property type="gene ID" value="Kaladp0076s0355.v1.1"/>
</dbReference>
<keyword evidence="4" id="KW-0677">Repeat</keyword>
<evidence type="ECO:0000256" key="2">
    <source>
        <dbReference type="ARBA" id="ARBA00022490"/>
    </source>
</evidence>
<dbReference type="PANTHER" id="PTHR19857:SF8">
    <property type="entry name" value="ANGIO-ASSOCIATED MIGRATORY CELL PROTEIN"/>
    <property type="match status" value="1"/>
</dbReference>
<evidence type="ECO:0000256" key="4">
    <source>
        <dbReference type="ARBA" id="ARBA00022737"/>
    </source>
</evidence>
<dbReference type="Gramene" id="Kaladp0076s0355.3.v1.1">
    <property type="protein sequence ID" value="Kaladp0076s0355.3.v1.1"/>
    <property type="gene ID" value="Kaladp0076s0355.v1.1"/>
</dbReference>
<dbReference type="OMA" id="GPDEVMW"/>
<feature type="region of interest" description="Disordered" evidence="6">
    <location>
        <begin position="1"/>
        <end position="51"/>
    </location>
</feature>
<dbReference type="SMART" id="SM00320">
    <property type="entry name" value="WD40"/>
    <property type="match status" value="8"/>
</dbReference>
<dbReference type="PROSITE" id="PS50294">
    <property type="entry name" value="WD_REPEATS_REGION"/>
    <property type="match status" value="6"/>
</dbReference>
<feature type="compositionally biased region" description="Acidic residues" evidence="6">
    <location>
        <begin position="31"/>
        <end position="44"/>
    </location>
</feature>
<dbReference type="EnsemblPlants" id="Kaladp0076s0355.5.v1.1">
    <property type="protein sequence ID" value="Kaladp0076s0355.5.v1.1"/>
    <property type="gene ID" value="Kaladp0076s0355.v1.1"/>
</dbReference>
<organism evidence="7 8">
    <name type="scientific">Kalanchoe fedtschenkoi</name>
    <name type="common">Lavender scallops</name>
    <name type="synonym">South American air plant</name>
    <dbReference type="NCBI Taxonomy" id="63787"/>
    <lineage>
        <taxon>Eukaryota</taxon>
        <taxon>Viridiplantae</taxon>
        <taxon>Streptophyta</taxon>
        <taxon>Embryophyta</taxon>
        <taxon>Tracheophyta</taxon>
        <taxon>Spermatophyta</taxon>
        <taxon>Magnoliopsida</taxon>
        <taxon>eudicotyledons</taxon>
        <taxon>Gunneridae</taxon>
        <taxon>Pentapetalae</taxon>
        <taxon>Saxifragales</taxon>
        <taxon>Crassulaceae</taxon>
        <taxon>Kalanchoe</taxon>
    </lineage>
</organism>
<dbReference type="FunFam" id="2.130.10.10:FF:000074">
    <property type="entry name" value="Angio-associated migratory cell protein-like protein"/>
    <property type="match status" value="1"/>
</dbReference>
<proteinExistence type="predicted"/>
<dbReference type="InterPro" id="IPR036322">
    <property type="entry name" value="WD40_repeat_dom_sf"/>
</dbReference>
<feature type="repeat" description="WD" evidence="5">
    <location>
        <begin position="333"/>
        <end position="374"/>
    </location>
</feature>
<evidence type="ECO:0000313" key="8">
    <source>
        <dbReference type="Proteomes" id="UP000594263"/>
    </source>
</evidence>
<dbReference type="Gramene" id="Kaladp0076s0355.2.v1.1">
    <property type="protein sequence ID" value="Kaladp0076s0355.2.v1.1"/>
    <property type="gene ID" value="Kaladp0076s0355.v1.1"/>
</dbReference>
<dbReference type="InterPro" id="IPR019775">
    <property type="entry name" value="WD40_repeat_CS"/>
</dbReference>
<dbReference type="PROSITE" id="PS00678">
    <property type="entry name" value="WD_REPEATS_1"/>
    <property type="match status" value="2"/>
</dbReference>
<dbReference type="PRINTS" id="PR00320">
    <property type="entry name" value="GPROTEINBRPT"/>
</dbReference>
<accession>A0A7N0UP15</accession>
<dbReference type="Proteomes" id="UP000594263">
    <property type="component" value="Unplaced"/>
</dbReference>
<dbReference type="CDD" id="cd00200">
    <property type="entry name" value="WD40"/>
    <property type="match status" value="1"/>
</dbReference>
<dbReference type="PROSITE" id="PS50082">
    <property type="entry name" value="WD_REPEATS_2"/>
    <property type="match status" value="6"/>
</dbReference>
<sequence>MDPSGTNHDHEEDDSGEVFLNEEDILHEMNVDDEELPEADEDDLGSDRAGADFEYNDEDDSMHTFTGHTGELYAVVCSPTDPSLVATGGGDDKGFLWRIGQGDWAFELQGHNDSLSTLVFSNDGLLLASGSLDGVIKVWDMPSGNLRCTLDGPAGGIEWLRWHPRGHLLLAGSEDSTLWMWNADKGAYLNMFTGHASSVTCGDFTPDGKTICSGSDDATLRVWNPQTGDTLHVVRGHPYHTEGLTCMAMKTGSAGSTLAITGSKDGSVHIVNINTGKVVTSLIAHLDPAHPETAHSDSVECVGFAPSSLWAATGGLDQKLIIWDLDHSVPRSVCDHPDGVTCLTWIGSSRYVATGCLDGKVRVWDSLSGQCARTFSGHLDAIQALAASANLDFIVSSSLDGTARVFEIHELK</sequence>
<dbReference type="EnsemblPlants" id="Kaladp0076s0355.3.v1.1">
    <property type="protein sequence ID" value="Kaladp0076s0355.3.v1.1"/>
    <property type="gene ID" value="Kaladp0076s0355.v1.1"/>
</dbReference>
<evidence type="ECO:0008006" key="9">
    <source>
        <dbReference type="Google" id="ProtNLM"/>
    </source>
</evidence>
<evidence type="ECO:0000256" key="6">
    <source>
        <dbReference type="SAM" id="MobiDB-lite"/>
    </source>
</evidence>
<evidence type="ECO:0000256" key="1">
    <source>
        <dbReference type="ARBA" id="ARBA00004496"/>
    </source>
</evidence>
<dbReference type="Gramene" id="Kaladp0076s0355.5.v1.1">
    <property type="protein sequence ID" value="Kaladp0076s0355.5.v1.1"/>
    <property type="gene ID" value="Kaladp0076s0355.v1.1"/>
</dbReference>
<feature type="repeat" description="WD" evidence="5">
    <location>
        <begin position="108"/>
        <end position="149"/>
    </location>
</feature>
<feature type="repeat" description="WD" evidence="5">
    <location>
        <begin position="375"/>
        <end position="412"/>
    </location>
</feature>
<keyword evidence="2" id="KW-0963">Cytoplasm</keyword>
<dbReference type="Pfam" id="PF00400">
    <property type="entry name" value="WD40"/>
    <property type="match status" value="8"/>
</dbReference>
<feature type="repeat" description="WD" evidence="5">
    <location>
        <begin position="192"/>
        <end position="233"/>
    </location>
</feature>
<dbReference type="InterPro" id="IPR015943">
    <property type="entry name" value="WD40/YVTN_repeat-like_dom_sf"/>
</dbReference>
<feature type="repeat" description="WD" evidence="5">
    <location>
        <begin position="292"/>
        <end position="326"/>
    </location>
</feature>
<evidence type="ECO:0000256" key="5">
    <source>
        <dbReference type="PROSITE-ProRule" id="PRU00221"/>
    </source>
</evidence>
<dbReference type="EnsemblPlants" id="Kaladp0076s0355.2.v1.1">
    <property type="protein sequence ID" value="Kaladp0076s0355.2.v1.1"/>
    <property type="gene ID" value="Kaladp0076s0355.v1.1"/>
</dbReference>
<dbReference type="Gramene" id="Kaladp0076s0355.4.v1.1">
    <property type="protein sequence ID" value="Kaladp0076s0355.4.v1.1"/>
    <property type="gene ID" value="Kaladp0076s0355.v1.1"/>
</dbReference>
<dbReference type="SUPFAM" id="SSF50978">
    <property type="entry name" value="WD40 repeat-like"/>
    <property type="match status" value="1"/>
</dbReference>
<keyword evidence="3 5" id="KW-0853">WD repeat</keyword>
<dbReference type="InterPro" id="IPR051179">
    <property type="entry name" value="WD_repeat_multifunction"/>
</dbReference>
<dbReference type="EnsemblPlants" id="Kaladp0076s0355.1.v1.1">
    <property type="protein sequence ID" value="Kaladp0076s0355.1.v1.1"/>
    <property type="gene ID" value="Kaladp0076s0355.v1.1"/>
</dbReference>
<dbReference type="EnsemblPlants" id="Kaladp0076s0355.4.v1.1">
    <property type="protein sequence ID" value="Kaladp0076s0355.4.v1.1"/>
    <property type="gene ID" value="Kaladp0076s0355.v1.1"/>
</dbReference>
<reference evidence="7" key="1">
    <citation type="submission" date="2021-01" db="UniProtKB">
        <authorList>
            <consortium name="EnsemblPlants"/>
        </authorList>
    </citation>
    <scope>IDENTIFICATION</scope>
</reference>
<name>A0A7N0UP15_KALFE</name>
<feature type="repeat" description="WD" evidence="5">
    <location>
        <begin position="150"/>
        <end position="191"/>
    </location>
</feature>
<dbReference type="Gene3D" id="2.130.10.10">
    <property type="entry name" value="YVTN repeat-like/Quinoprotein amine dehydrogenase"/>
    <property type="match status" value="1"/>
</dbReference>
<protein>
    <recommendedName>
        <fullName evidence="9">Angio-associated migratory cell protein</fullName>
    </recommendedName>
</protein>
<keyword evidence="8" id="KW-1185">Reference proteome</keyword>
<dbReference type="InterPro" id="IPR001680">
    <property type="entry name" value="WD40_rpt"/>
</dbReference>
<feature type="compositionally biased region" description="Acidic residues" evidence="6">
    <location>
        <begin position="11"/>
        <end position="23"/>
    </location>
</feature>
<dbReference type="GO" id="GO:0005737">
    <property type="term" value="C:cytoplasm"/>
    <property type="evidence" value="ECO:0007669"/>
    <property type="project" value="UniProtKB-SubCell"/>
</dbReference>
<evidence type="ECO:0000313" key="7">
    <source>
        <dbReference type="EnsemblPlants" id="Kaladp0076s0355.2.v1.1"/>
    </source>
</evidence>
<dbReference type="AlphaFoldDB" id="A0A7N0UP15"/>
<dbReference type="InterPro" id="IPR020472">
    <property type="entry name" value="WD40_PAC1"/>
</dbReference>
<comment type="subcellular location">
    <subcellularLocation>
        <location evidence="1">Cytoplasm</location>
    </subcellularLocation>
</comment>
<dbReference type="PANTHER" id="PTHR19857">
    <property type="entry name" value="MITOCHONDRIAL DIVISION PROTEIN 1-RELATED"/>
    <property type="match status" value="1"/>
</dbReference>